<dbReference type="Pfam" id="PF01555">
    <property type="entry name" value="N6_N4_Mtase"/>
    <property type="match status" value="1"/>
</dbReference>
<dbReference type="GO" id="GO:0032259">
    <property type="term" value="P:methylation"/>
    <property type="evidence" value="ECO:0007669"/>
    <property type="project" value="UniProtKB-KW"/>
</dbReference>
<dbReference type="InterPro" id="IPR002941">
    <property type="entry name" value="DNA_methylase_N4/N6"/>
</dbReference>
<gene>
    <name evidence="4" type="ORF">ZNDK_0020</name>
</gene>
<name>A0A6L2R402_9BACT</name>
<dbReference type="AlphaFoldDB" id="A0A6L2R402"/>
<reference evidence="4 5" key="1">
    <citation type="journal article" date="2020" name="ISME J.">
        <title>Parallel Reductive Genome Evolution in Desulfovibrio Ectosymbionts Independently Acquired by Trichonympha Protists in the Termite Gut.</title>
        <authorList>
            <person name="Takeuchi M."/>
            <person name="Kuwahara H."/>
            <person name="Murakami T."/>
            <person name="Takahashi K."/>
            <person name="Kajitani R."/>
            <person name="Toyoda A."/>
            <person name="Itoh T."/>
            <person name="Ohkuma M."/>
            <person name="Hongoh Y."/>
        </authorList>
    </citation>
    <scope>NUCLEOTIDE SEQUENCE [LARGE SCALE GENOMIC DNA]</scope>
    <source>
        <strain evidence="4">ZnDsv-02</strain>
    </source>
</reference>
<dbReference type="InterPro" id="IPR029063">
    <property type="entry name" value="SAM-dependent_MTases_sf"/>
</dbReference>
<accession>A0A6L2R402</accession>
<protein>
    <submittedName>
        <fullName evidence="4">Type II DNA DNA restriction-modification system methylase subunit</fullName>
    </submittedName>
</protein>
<keyword evidence="1 4" id="KW-0489">Methyltransferase</keyword>
<dbReference type="GO" id="GO:0008170">
    <property type="term" value="F:N-methyltransferase activity"/>
    <property type="evidence" value="ECO:0007669"/>
    <property type="project" value="InterPro"/>
</dbReference>
<organism evidence="4 5">
    <name type="scientific">Candidatus Desulfovibrio kirbyi</name>
    <dbReference type="NCBI Taxonomy" id="2696086"/>
    <lineage>
        <taxon>Bacteria</taxon>
        <taxon>Pseudomonadati</taxon>
        <taxon>Thermodesulfobacteriota</taxon>
        <taxon>Desulfovibrionia</taxon>
        <taxon>Desulfovibrionales</taxon>
        <taxon>Desulfovibrionaceae</taxon>
        <taxon>Desulfovibrio</taxon>
    </lineage>
</organism>
<feature type="domain" description="DNA methylase N-4/N-6" evidence="3">
    <location>
        <begin position="75"/>
        <end position="159"/>
    </location>
</feature>
<proteinExistence type="predicted"/>
<evidence type="ECO:0000313" key="4">
    <source>
        <dbReference type="EMBL" id="GFH62249.1"/>
    </source>
</evidence>
<evidence type="ECO:0000313" key="5">
    <source>
        <dbReference type="Proteomes" id="UP000505077"/>
    </source>
</evidence>
<comment type="caution">
    <text evidence="4">The sequence shown here is derived from an EMBL/GenBank/DDBJ whole genome shotgun (WGS) entry which is preliminary data.</text>
</comment>
<evidence type="ECO:0000256" key="2">
    <source>
        <dbReference type="ARBA" id="ARBA00022679"/>
    </source>
</evidence>
<keyword evidence="2" id="KW-0808">Transferase</keyword>
<dbReference type="Proteomes" id="UP000505077">
    <property type="component" value="Unassembled WGS sequence"/>
</dbReference>
<dbReference type="Gene3D" id="3.40.50.150">
    <property type="entry name" value="Vaccinia Virus protein VP39"/>
    <property type="match status" value="2"/>
</dbReference>
<evidence type="ECO:0000256" key="1">
    <source>
        <dbReference type="ARBA" id="ARBA00022603"/>
    </source>
</evidence>
<dbReference type="GO" id="GO:0003677">
    <property type="term" value="F:DNA binding"/>
    <property type="evidence" value="ECO:0007669"/>
    <property type="project" value="InterPro"/>
</dbReference>
<dbReference type="SUPFAM" id="SSF53335">
    <property type="entry name" value="S-adenosyl-L-methionine-dependent methyltransferases"/>
    <property type="match status" value="3"/>
</dbReference>
<dbReference type="EMBL" id="BLLL01000001">
    <property type="protein sequence ID" value="GFH62249.1"/>
    <property type="molecule type" value="Genomic_DNA"/>
</dbReference>
<evidence type="ECO:0000259" key="3">
    <source>
        <dbReference type="Pfam" id="PF01555"/>
    </source>
</evidence>
<sequence length="525" mass="61173">MSNLLTIKEASEWATNYVGKLVTPSNISYLIQYGRIKKIGNNSAPKITYSDLLNYYQSYKGSREYNFKERLGDDLNWALSFDQYKEAETTKHVHRLHPYKGKFIPQLVEYFLDDHTDNFKTESYFNKSDIVLDPFSGSGTTMVQACELGIHAIGIDISAFNSMIGNCKVIRADIADVRHEANKITDNLSLFIKNSNVITFEKNLLQELNVFNNKYFPVPDYKYRLRNKLIDENEYGKEKEKLFLPIFKQLVKKYEIKLRQEKNKFFLDKWYSQHIRNEIDFVFKEIKKIKNNTTKKLISIILSRTIRSCRATTHADLATLLDPITTTYYCSKHGKICKPLFSILKWWSTYSADTVKRLLQFNKLRTNTYQICLTGDSRTINILEQVNKISTAFCKLLENQKINGIFSSPPYVGLIDYHEQHAYAYDLFGFERKDELEIGPLCKGQGRDAQKIYVQGISDVLNNCKQYFSDNYNVFLVANDKYTIYPIIAEKSGMQIINQFKRPVLNRTEKDKTAYSETIFHLKGK</sequence>